<sequence>MQIAGIDNEDKVLEELAEYIRKSEDFAKKHVLSQVACKVLSISATSVARRPILVKNLQETCNISLNNQEEESQSIVDNEEKSQNIVDNEEESQSIVDNKEESSLLNFPMITI</sequence>
<feature type="region of interest" description="Disordered" evidence="1">
    <location>
        <begin position="68"/>
        <end position="98"/>
    </location>
</feature>
<protein>
    <submittedName>
        <fullName evidence="2">16879_t:CDS:1</fullName>
    </submittedName>
</protein>
<dbReference type="OrthoDB" id="2444196at2759"/>
<organism evidence="2 3">
    <name type="scientific">Dentiscutata erythropus</name>
    <dbReference type="NCBI Taxonomy" id="1348616"/>
    <lineage>
        <taxon>Eukaryota</taxon>
        <taxon>Fungi</taxon>
        <taxon>Fungi incertae sedis</taxon>
        <taxon>Mucoromycota</taxon>
        <taxon>Glomeromycotina</taxon>
        <taxon>Glomeromycetes</taxon>
        <taxon>Diversisporales</taxon>
        <taxon>Gigasporaceae</taxon>
        <taxon>Dentiscutata</taxon>
    </lineage>
</organism>
<reference evidence="2" key="1">
    <citation type="submission" date="2021-06" db="EMBL/GenBank/DDBJ databases">
        <authorList>
            <person name="Kallberg Y."/>
            <person name="Tangrot J."/>
            <person name="Rosling A."/>
        </authorList>
    </citation>
    <scope>NUCLEOTIDE SEQUENCE</scope>
    <source>
        <strain evidence="2">MA453B</strain>
    </source>
</reference>
<comment type="caution">
    <text evidence="2">The sequence shown here is derived from an EMBL/GenBank/DDBJ whole genome shotgun (WGS) entry which is preliminary data.</text>
</comment>
<evidence type="ECO:0000313" key="3">
    <source>
        <dbReference type="Proteomes" id="UP000789405"/>
    </source>
</evidence>
<dbReference type="EMBL" id="CAJVPY010018594">
    <property type="protein sequence ID" value="CAG8767746.1"/>
    <property type="molecule type" value="Genomic_DNA"/>
</dbReference>
<proteinExistence type="predicted"/>
<dbReference type="Proteomes" id="UP000789405">
    <property type="component" value="Unassembled WGS sequence"/>
</dbReference>
<gene>
    <name evidence="2" type="ORF">DERYTH_LOCUS18400</name>
</gene>
<evidence type="ECO:0000313" key="2">
    <source>
        <dbReference type="EMBL" id="CAG8767746.1"/>
    </source>
</evidence>
<evidence type="ECO:0000256" key="1">
    <source>
        <dbReference type="SAM" id="MobiDB-lite"/>
    </source>
</evidence>
<dbReference type="AlphaFoldDB" id="A0A9N9J8C7"/>
<accession>A0A9N9J8C7</accession>
<name>A0A9N9J8C7_9GLOM</name>
<keyword evidence="3" id="KW-1185">Reference proteome</keyword>